<dbReference type="InterPro" id="IPR006015">
    <property type="entry name" value="Universal_stress_UspA"/>
</dbReference>
<protein>
    <submittedName>
        <fullName evidence="3">Nucleotide-binding universal stress UspA family protein</fullName>
    </submittedName>
</protein>
<sequence>MIGADFFRNGIEEESKLPVAPSDLSFKSVLLATDFSDTSRAVFNKALQLCLSLDASLSILHIFEYASCSTPYSGSNSNEADRYYERARRSLDTFEQTARTAGVRCTSSIETGIPSSAILDTIVANHIDLAILGTRSIRGVERLVTGSAAEAVFRKAPCPVLTVGPHIREVPDTSQLGSPVIFATDFHIGTIDAIAYAAFFSSLMAAPLHCLHVLPLILAGAAKSPDVPQVITEALRYISAKDGRAIEPPICATAYGNEISKTVIDYANQHHARLIVLGIRKAPMLASHLPAHIAYHIIAEAPCPVLTMAFALEFPALHSDRYVSEDRISSLPVLAASTQPVKLDVRAVAR</sequence>
<evidence type="ECO:0000256" key="1">
    <source>
        <dbReference type="ARBA" id="ARBA00008791"/>
    </source>
</evidence>
<comment type="caution">
    <text evidence="3">The sequence shown here is derived from an EMBL/GenBank/DDBJ whole genome shotgun (WGS) entry which is preliminary data.</text>
</comment>
<dbReference type="SUPFAM" id="SSF52402">
    <property type="entry name" value="Adenine nucleotide alpha hydrolases-like"/>
    <property type="match status" value="2"/>
</dbReference>
<dbReference type="InterPro" id="IPR014729">
    <property type="entry name" value="Rossmann-like_a/b/a_fold"/>
</dbReference>
<dbReference type="InterPro" id="IPR006016">
    <property type="entry name" value="UspA"/>
</dbReference>
<dbReference type="EMBL" id="JACHIP010000023">
    <property type="protein sequence ID" value="MBB5060958.1"/>
    <property type="molecule type" value="Genomic_DNA"/>
</dbReference>
<keyword evidence="4" id="KW-1185">Reference proteome</keyword>
<evidence type="ECO:0000313" key="4">
    <source>
        <dbReference type="Proteomes" id="UP000540989"/>
    </source>
</evidence>
<dbReference type="Gene3D" id="3.40.50.620">
    <property type="entry name" value="HUPs"/>
    <property type="match status" value="2"/>
</dbReference>
<dbReference type="PANTHER" id="PTHR46268">
    <property type="entry name" value="STRESS RESPONSE PROTEIN NHAX"/>
    <property type="match status" value="1"/>
</dbReference>
<dbReference type="RefSeq" id="WP_184223575.1">
    <property type="nucleotide sequence ID" value="NZ_JACHIP010000023.1"/>
</dbReference>
<name>A0A7W7ZJN1_9BACT</name>
<dbReference type="PANTHER" id="PTHR46268:SF6">
    <property type="entry name" value="UNIVERSAL STRESS PROTEIN UP12"/>
    <property type="match status" value="1"/>
</dbReference>
<organism evidence="3 4">
    <name type="scientific">Granulicella aggregans</name>
    <dbReference type="NCBI Taxonomy" id="474949"/>
    <lineage>
        <taxon>Bacteria</taxon>
        <taxon>Pseudomonadati</taxon>
        <taxon>Acidobacteriota</taxon>
        <taxon>Terriglobia</taxon>
        <taxon>Terriglobales</taxon>
        <taxon>Acidobacteriaceae</taxon>
        <taxon>Granulicella</taxon>
    </lineage>
</organism>
<accession>A0A7W7ZJN1</accession>
<evidence type="ECO:0000259" key="2">
    <source>
        <dbReference type="Pfam" id="PF00582"/>
    </source>
</evidence>
<proteinExistence type="inferred from homology"/>
<dbReference type="CDD" id="cd00293">
    <property type="entry name" value="USP-like"/>
    <property type="match status" value="2"/>
</dbReference>
<dbReference type="Proteomes" id="UP000540989">
    <property type="component" value="Unassembled WGS sequence"/>
</dbReference>
<comment type="similarity">
    <text evidence="1">Belongs to the universal stress protein A family.</text>
</comment>
<dbReference type="AlphaFoldDB" id="A0A7W7ZJN1"/>
<dbReference type="Pfam" id="PF00582">
    <property type="entry name" value="Usp"/>
    <property type="match status" value="2"/>
</dbReference>
<feature type="domain" description="UspA" evidence="2">
    <location>
        <begin position="26"/>
        <end position="163"/>
    </location>
</feature>
<reference evidence="3 4" key="1">
    <citation type="submission" date="2020-08" db="EMBL/GenBank/DDBJ databases">
        <title>Genomic Encyclopedia of Type Strains, Phase IV (KMG-V): Genome sequencing to study the core and pangenomes of soil and plant-associated prokaryotes.</title>
        <authorList>
            <person name="Whitman W."/>
        </authorList>
    </citation>
    <scope>NUCLEOTIDE SEQUENCE [LARGE SCALE GENOMIC DNA]</scope>
    <source>
        <strain evidence="3 4">M8UP14</strain>
    </source>
</reference>
<gene>
    <name evidence="3" type="ORF">HDF16_005694</name>
</gene>
<dbReference type="PRINTS" id="PR01438">
    <property type="entry name" value="UNVRSLSTRESS"/>
</dbReference>
<feature type="domain" description="UspA" evidence="2">
    <location>
        <begin position="180"/>
        <end position="306"/>
    </location>
</feature>
<evidence type="ECO:0000313" key="3">
    <source>
        <dbReference type="EMBL" id="MBB5060958.1"/>
    </source>
</evidence>